<evidence type="ECO:0000256" key="1">
    <source>
        <dbReference type="SAM" id="MobiDB-lite"/>
    </source>
</evidence>
<gene>
    <name evidence="2" type="ORF">P8935_12185</name>
</gene>
<organism evidence="2">
    <name type="scientific">Telmatobacter sp. DSM 110680</name>
    <dbReference type="NCBI Taxonomy" id="3036704"/>
    <lineage>
        <taxon>Bacteria</taxon>
        <taxon>Pseudomonadati</taxon>
        <taxon>Acidobacteriota</taxon>
        <taxon>Terriglobia</taxon>
        <taxon>Terriglobales</taxon>
        <taxon>Acidobacteriaceae</taxon>
        <taxon>Telmatobacter</taxon>
    </lineage>
</organism>
<dbReference type="RefSeq" id="WP_348265276.1">
    <property type="nucleotide sequence ID" value="NZ_CP121196.1"/>
</dbReference>
<proteinExistence type="predicted"/>
<dbReference type="AlphaFoldDB" id="A0AAU7DRZ1"/>
<protein>
    <submittedName>
        <fullName evidence="2">Uncharacterized protein</fullName>
    </submittedName>
</protein>
<dbReference type="EMBL" id="CP121196">
    <property type="protein sequence ID" value="XBH20052.1"/>
    <property type="molecule type" value="Genomic_DNA"/>
</dbReference>
<evidence type="ECO:0000313" key="2">
    <source>
        <dbReference type="EMBL" id="XBH20052.1"/>
    </source>
</evidence>
<sequence>MKQTANPRPEMLEGPQAFERFQSAVKVALTVPKSAIPEPFGHSKRKKKKPVSDSAFRFDL</sequence>
<reference evidence="2" key="1">
    <citation type="submission" date="2023-03" db="EMBL/GenBank/DDBJ databases">
        <title>Edaphobacter sp.</title>
        <authorList>
            <person name="Huber K.J."/>
            <person name="Papendorf J."/>
            <person name="Pilke C."/>
            <person name="Bunk B."/>
            <person name="Sproeer C."/>
            <person name="Pester M."/>
        </authorList>
    </citation>
    <scope>NUCLEOTIDE SEQUENCE</scope>
    <source>
        <strain evidence="2">DSM 110680</strain>
    </source>
</reference>
<name>A0AAU7DRZ1_9BACT</name>
<accession>A0AAU7DRZ1</accession>
<feature type="region of interest" description="Disordered" evidence="1">
    <location>
        <begin position="35"/>
        <end position="60"/>
    </location>
</feature>